<dbReference type="PRINTS" id="PR01415">
    <property type="entry name" value="ANKYRIN"/>
</dbReference>
<protein>
    <submittedName>
        <fullName evidence="5">Uncharacterized protein</fullName>
    </submittedName>
</protein>
<feature type="region of interest" description="Disordered" evidence="4">
    <location>
        <begin position="521"/>
        <end position="554"/>
    </location>
</feature>
<feature type="repeat" description="ANK" evidence="3">
    <location>
        <begin position="40"/>
        <end position="72"/>
    </location>
</feature>
<gene>
    <name evidence="5" type="ORF">CYMTET_48432</name>
</gene>
<feature type="region of interest" description="Disordered" evidence="4">
    <location>
        <begin position="354"/>
        <end position="375"/>
    </location>
</feature>
<evidence type="ECO:0000256" key="2">
    <source>
        <dbReference type="ARBA" id="ARBA00023043"/>
    </source>
</evidence>
<dbReference type="SMART" id="SM00248">
    <property type="entry name" value="ANK"/>
    <property type="match status" value="3"/>
</dbReference>
<comment type="caution">
    <text evidence="5">The sequence shown here is derived from an EMBL/GenBank/DDBJ whole genome shotgun (WGS) entry which is preliminary data.</text>
</comment>
<dbReference type="EMBL" id="LGRX02033294">
    <property type="protein sequence ID" value="KAK3241834.1"/>
    <property type="molecule type" value="Genomic_DNA"/>
</dbReference>
<keyword evidence="2 3" id="KW-0040">ANK repeat</keyword>
<feature type="repeat" description="ANK" evidence="3">
    <location>
        <begin position="107"/>
        <end position="139"/>
    </location>
</feature>
<feature type="compositionally biased region" description="Basic and acidic residues" evidence="4">
    <location>
        <begin position="303"/>
        <end position="315"/>
    </location>
</feature>
<dbReference type="PANTHER" id="PTHR24171">
    <property type="entry name" value="ANKYRIN REPEAT DOMAIN-CONTAINING PROTEIN 39-RELATED"/>
    <property type="match status" value="1"/>
</dbReference>
<organism evidence="5 6">
    <name type="scientific">Cymbomonas tetramitiformis</name>
    <dbReference type="NCBI Taxonomy" id="36881"/>
    <lineage>
        <taxon>Eukaryota</taxon>
        <taxon>Viridiplantae</taxon>
        <taxon>Chlorophyta</taxon>
        <taxon>Pyramimonadophyceae</taxon>
        <taxon>Pyramimonadales</taxon>
        <taxon>Pyramimonadaceae</taxon>
        <taxon>Cymbomonas</taxon>
    </lineage>
</organism>
<dbReference type="InterPro" id="IPR036770">
    <property type="entry name" value="Ankyrin_rpt-contain_sf"/>
</dbReference>
<dbReference type="Proteomes" id="UP001190700">
    <property type="component" value="Unassembled WGS sequence"/>
</dbReference>
<evidence type="ECO:0000256" key="4">
    <source>
        <dbReference type="SAM" id="MobiDB-lite"/>
    </source>
</evidence>
<feature type="compositionally biased region" description="Polar residues" evidence="4">
    <location>
        <begin position="145"/>
        <end position="156"/>
    </location>
</feature>
<proteinExistence type="predicted"/>
<feature type="compositionally biased region" description="Basic and acidic residues" evidence="4">
    <location>
        <begin position="276"/>
        <end position="286"/>
    </location>
</feature>
<dbReference type="PROSITE" id="PS50297">
    <property type="entry name" value="ANK_REP_REGION"/>
    <property type="match status" value="3"/>
</dbReference>
<sequence>MNQEDLVQALFQAAWRGDAGALRSLLPQLKDRQAHPADKDGYTLVHCAASGGHADAAEFLLRSGLSPDVQDKFGNTPAHVAATKGTLEVLEVLAKHGASVNTNSSKFGWTPLHSAAFWGKADVVSVLLRLGADSRIKSGAGQTPWAVSQTSAQSNEETTHRLMAATTSSRSPPRATGNARHFRGTVQAVSKYDNRIPSAPVEKHMVDERPPGLVEFQAKTDPKDPLYDDEKIQSSNDIYFQNFGAPAMQERRLPPAFPPNRAQLHEEEEEEDFDVDDRTKRWETWRASRGVPQRRTAQGGGRDAQDEEHRGESLPKQHSGASFSAMMRREPHPHIPVTSPSRSPLRLRADGTGGFVEGGSNDPATISIPPSGQQRQTPAFWGDQWNGGNRHGTNPWSLESNIHAYVPPSDPLDATQVCQVCNMPYTVHVWVQKSLHQEVTLQSDPTGAAELEHSPRREGEATDFQGYATPCGQPWPRNPAEDPNGICQGCSLPLATHAWKMQDPSWRVESEDDTVHYGSEVAELGSEASQNTTPYGTPRHDDPEPDAIDGGSQRVRDVSDGARRSYHNMLKLNTGAMNDQHYLVDREQLAMNAASRRQRMLASYKEMSAEDGRMDREKRYRLSNYTYDADNPAATMQEPQQDSSKIPPMRVTHASWKGLDDWVLRAAKSQDMGATWRAQFVFEEERVQLRGERARKKEAKRLRALEEEQNGMGRRVLATKRQANRKDRQNAVAHLEAQHEPVVEVKPRAMSNELGDMGPVESTPTNSFEPTVMRNVRRLQMRDLKDLCRVSGATFHLRGPIPIICLCLCVELRQRGASVSIYAVERIHLNRKSGCFTYHLQDGLIRCSPRGASVRPGIHPGGSPDRAGKCGAEACGACPGKSGRCRPEQRVLECALCQLLQLPPVKYPTDEREATVRQIASMVHPSGTKPDLHVLSQLERALNAHDITRADVDLYSLASMPLLQRTLQMGQSDLKMCCKLLGVQYGGARQHALKNTSIILQQALDDGYCVNPPASNIEIGKQLADDLDDMVINSGGPLYTEETHMQAQEFLHRQDARKSDRHFWSAVKPALTPERFGLS</sequence>
<keyword evidence="1" id="KW-0677">Repeat</keyword>
<feature type="compositionally biased region" description="Acidic residues" evidence="4">
    <location>
        <begin position="266"/>
        <end position="275"/>
    </location>
</feature>
<dbReference type="InterPro" id="IPR002110">
    <property type="entry name" value="Ankyrin_rpt"/>
</dbReference>
<feature type="region of interest" description="Disordered" evidence="4">
    <location>
        <begin position="250"/>
        <end position="322"/>
    </location>
</feature>
<evidence type="ECO:0000313" key="5">
    <source>
        <dbReference type="EMBL" id="KAK3241834.1"/>
    </source>
</evidence>
<feature type="compositionally biased region" description="Polar residues" evidence="4">
    <location>
        <begin position="362"/>
        <end position="375"/>
    </location>
</feature>
<evidence type="ECO:0000256" key="3">
    <source>
        <dbReference type="PROSITE-ProRule" id="PRU00023"/>
    </source>
</evidence>
<name>A0AAE0BTX2_9CHLO</name>
<feature type="region of interest" description="Disordered" evidence="4">
    <location>
        <begin position="139"/>
        <end position="158"/>
    </location>
</feature>
<dbReference type="PROSITE" id="PS50088">
    <property type="entry name" value="ANK_REPEAT"/>
    <property type="match status" value="3"/>
</dbReference>
<dbReference type="AlphaFoldDB" id="A0AAE0BTX2"/>
<evidence type="ECO:0000256" key="1">
    <source>
        <dbReference type="ARBA" id="ARBA00022737"/>
    </source>
</evidence>
<feature type="repeat" description="ANK" evidence="3">
    <location>
        <begin position="73"/>
        <end position="105"/>
    </location>
</feature>
<dbReference type="Gene3D" id="1.25.40.20">
    <property type="entry name" value="Ankyrin repeat-containing domain"/>
    <property type="match status" value="1"/>
</dbReference>
<evidence type="ECO:0000313" key="6">
    <source>
        <dbReference type="Proteomes" id="UP001190700"/>
    </source>
</evidence>
<accession>A0AAE0BTX2</accession>
<reference evidence="5 6" key="1">
    <citation type="journal article" date="2015" name="Genome Biol. Evol.">
        <title>Comparative Genomics of a Bacterivorous Green Alga Reveals Evolutionary Causalities and Consequences of Phago-Mixotrophic Mode of Nutrition.</title>
        <authorList>
            <person name="Burns J.A."/>
            <person name="Paasch A."/>
            <person name="Narechania A."/>
            <person name="Kim E."/>
        </authorList>
    </citation>
    <scope>NUCLEOTIDE SEQUENCE [LARGE SCALE GENOMIC DNA]</scope>
    <source>
        <strain evidence="5 6">PLY_AMNH</strain>
    </source>
</reference>
<dbReference type="SUPFAM" id="SSF48403">
    <property type="entry name" value="Ankyrin repeat"/>
    <property type="match status" value="1"/>
</dbReference>
<dbReference type="Pfam" id="PF12796">
    <property type="entry name" value="Ank_2"/>
    <property type="match status" value="1"/>
</dbReference>
<keyword evidence="6" id="KW-1185">Reference proteome</keyword>